<sequence length="72" mass="7363">MRTRTRLLAAVIASLVVGIGATGHDRWSAGRAAETGAVSQMGPVRSILLGLAAGFVVLAGTGLRRPPSGRRP</sequence>
<reference evidence="2" key="1">
    <citation type="journal article" date="2021" name="Front. Microbiol.">
        <title>Comprehensive Comparative Genomics and Phenotyping of Methylobacterium Species.</title>
        <authorList>
            <person name="Alessa O."/>
            <person name="Ogura Y."/>
            <person name="Fujitani Y."/>
            <person name="Takami H."/>
            <person name="Hayashi T."/>
            <person name="Sahin N."/>
            <person name="Tani A."/>
        </authorList>
    </citation>
    <scope>NUCLEOTIDE SEQUENCE</scope>
    <source>
        <strain evidence="2">DSM 19015</strain>
    </source>
</reference>
<evidence type="ECO:0000313" key="3">
    <source>
        <dbReference type="Proteomes" id="UP001055125"/>
    </source>
</evidence>
<proteinExistence type="predicted"/>
<accession>A0ABQ4RVM7</accession>
<comment type="caution">
    <text evidence="2">The sequence shown here is derived from an EMBL/GenBank/DDBJ whole genome shotgun (WGS) entry which is preliminary data.</text>
</comment>
<gene>
    <name evidence="2" type="ORF">OCOJLMKI_1454</name>
</gene>
<evidence type="ECO:0008006" key="4">
    <source>
        <dbReference type="Google" id="ProtNLM"/>
    </source>
</evidence>
<evidence type="ECO:0000256" key="1">
    <source>
        <dbReference type="SAM" id="Phobius"/>
    </source>
</evidence>
<reference evidence="2" key="2">
    <citation type="submission" date="2021-08" db="EMBL/GenBank/DDBJ databases">
        <authorList>
            <person name="Tani A."/>
            <person name="Ola A."/>
            <person name="Ogura Y."/>
            <person name="Katsura K."/>
            <person name="Hayashi T."/>
        </authorList>
    </citation>
    <scope>NUCLEOTIDE SEQUENCE</scope>
    <source>
        <strain evidence="2">DSM 19015</strain>
    </source>
</reference>
<organism evidence="2 3">
    <name type="scientific">Methylobacterium iners</name>
    <dbReference type="NCBI Taxonomy" id="418707"/>
    <lineage>
        <taxon>Bacteria</taxon>
        <taxon>Pseudomonadati</taxon>
        <taxon>Pseudomonadota</taxon>
        <taxon>Alphaproteobacteria</taxon>
        <taxon>Hyphomicrobiales</taxon>
        <taxon>Methylobacteriaceae</taxon>
        <taxon>Methylobacterium</taxon>
    </lineage>
</organism>
<feature type="transmembrane region" description="Helical" evidence="1">
    <location>
        <begin position="44"/>
        <end position="63"/>
    </location>
</feature>
<keyword evidence="3" id="KW-1185">Reference proteome</keyword>
<keyword evidence="1" id="KW-1133">Transmembrane helix</keyword>
<protein>
    <recommendedName>
        <fullName evidence="4">DUF3185 family protein</fullName>
    </recommendedName>
</protein>
<dbReference type="Proteomes" id="UP001055125">
    <property type="component" value="Unassembled WGS sequence"/>
</dbReference>
<keyword evidence="1" id="KW-0812">Transmembrane</keyword>
<dbReference type="RefSeq" id="WP_238243437.1">
    <property type="nucleotide sequence ID" value="NZ_BPQP01000020.1"/>
</dbReference>
<keyword evidence="1" id="KW-0472">Membrane</keyword>
<name>A0ABQ4RVM7_9HYPH</name>
<dbReference type="EMBL" id="BPQP01000020">
    <property type="protein sequence ID" value="GJD94252.1"/>
    <property type="molecule type" value="Genomic_DNA"/>
</dbReference>
<evidence type="ECO:0000313" key="2">
    <source>
        <dbReference type="EMBL" id="GJD94252.1"/>
    </source>
</evidence>